<evidence type="ECO:0000259" key="2">
    <source>
        <dbReference type="Pfam" id="PF14338"/>
    </source>
</evidence>
<proteinExistence type="predicted"/>
<dbReference type="PANTHER" id="PTHR30015">
    <property type="entry name" value="MRR RESTRICTION SYSTEM PROTEIN"/>
    <property type="match status" value="1"/>
</dbReference>
<organism evidence="3 4">
    <name type="scientific">Kushneria avicenniae</name>
    <dbReference type="NCBI Taxonomy" id="402385"/>
    <lineage>
        <taxon>Bacteria</taxon>
        <taxon>Pseudomonadati</taxon>
        <taxon>Pseudomonadota</taxon>
        <taxon>Gammaproteobacteria</taxon>
        <taxon>Oceanospirillales</taxon>
        <taxon>Halomonadaceae</taxon>
        <taxon>Kushneria</taxon>
    </lineage>
</organism>
<feature type="domain" description="Restriction endonuclease type IV Mrr" evidence="1">
    <location>
        <begin position="163"/>
        <end position="281"/>
    </location>
</feature>
<accession>A0A1I1M2Z3</accession>
<dbReference type="STRING" id="402385.SAMN05421848_2744"/>
<gene>
    <name evidence="3" type="ORF">SAMN05421848_2744</name>
</gene>
<evidence type="ECO:0000259" key="1">
    <source>
        <dbReference type="Pfam" id="PF04471"/>
    </source>
</evidence>
<dbReference type="Proteomes" id="UP000199046">
    <property type="component" value="Unassembled WGS sequence"/>
</dbReference>
<evidence type="ECO:0000313" key="3">
    <source>
        <dbReference type="EMBL" id="SFC79426.1"/>
    </source>
</evidence>
<dbReference type="Pfam" id="PF04471">
    <property type="entry name" value="Mrr_cat"/>
    <property type="match status" value="1"/>
</dbReference>
<name>A0A1I1M2Z3_9GAMM</name>
<reference evidence="4" key="1">
    <citation type="submission" date="2016-10" db="EMBL/GenBank/DDBJ databases">
        <authorList>
            <person name="Varghese N."/>
            <person name="Submissions S."/>
        </authorList>
    </citation>
    <scope>NUCLEOTIDE SEQUENCE [LARGE SCALE GENOMIC DNA]</scope>
    <source>
        <strain evidence="4">DSM 23439</strain>
    </source>
</reference>
<feature type="domain" description="Restriction system protein Mrr-like N-terminal" evidence="2">
    <location>
        <begin position="6"/>
        <end position="91"/>
    </location>
</feature>
<protein>
    <submittedName>
        <fullName evidence="3">Restriction system protein</fullName>
    </submittedName>
</protein>
<dbReference type="OrthoDB" id="9803736at2"/>
<dbReference type="SUPFAM" id="SSF52980">
    <property type="entry name" value="Restriction endonuclease-like"/>
    <property type="match status" value="1"/>
</dbReference>
<dbReference type="GO" id="GO:0009307">
    <property type="term" value="P:DNA restriction-modification system"/>
    <property type="evidence" value="ECO:0007669"/>
    <property type="project" value="InterPro"/>
</dbReference>
<dbReference type="InterPro" id="IPR007560">
    <property type="entry name" value="Restrct_endonuc_IV_Mrr"/>
</dbReference>
<dbReference type="AlphaFoldDB" id="A0A1I1M2Z3"/>
<dbReference type="Pfam" id="PF14338">
    <property type="entry name" value="Mrr_N"/>
    <property type="match status" value="1"/>
</dbReference>
<dbReference type="RefSeq" id="WP_090135089.1">
    <property type="nucleotide sequence ID" value="NZ_FOLY01000006.1"/>
</dbReference>
<evidence type="ECO:0000313" key="4">
    <source>
        <dbReference type="Proteomes" id="UP000199046"/>
    </source>
</evidence>
<dbReference type="EMBL" id="FOLY01000006">
    <property type="protein sequence ID" value="SFC79426.1"/>
    <property type="molecule type" value="Genomic_DNA"/>
</dbReference>
<dbReference type="InterPro" id="IPR011856">
    <property type="entry name" value="tRNA_endonuc-like_dom_sf"/>
</dbReference>
<dbReference type="InterPro" id="IPR025745">
    <property type="entry name" value="Mrr-like_N_dom"/>
</dbReference>
<dbReference type="GO" id="GO:0003677">
    <property type="term" value="F:DNA binding"/>
    <property type="evidence" value="ECO:0007669"/>
    <property type="project" value="InterPro"/>
</dbReference>
<keyword evidence="4" id="KW-1185">Reference proteome</keyword>
<dbReference type="InterPro" id="IPR011335">
    <property type="entry name" value="Restrct_endonuc-II-like"/>
</dbReference>
<dbReference type="GO" id="GO:0015666">
    <property type="term" value="F:restriction endodeoxyribonuclease activity"/>
    <property type="evidence" value="ECO:0007669"/>
    <property type="project" value="TreeGrafter"/>
</dbReference>
<dbReference type="InterPro" id="IPR052906">
    <property type="entry name" value="Type_IV_Methyl-Rstrct_Enzyme"/>
</dbReference>
<sequence>MPIPDFHALMYPLLQLAAGVEALRLRDSYAPLADAFELTPQERHQLSPSGQQYLFNNRVTWAASYLRKAGLLESCGRGLVAITPQGVITLREVRHIDMAYLMGFESFREFRRRTGSHAPRPGGPEDAASVEDVPDCLTPLESMEVSWRAIRADLEFDLIERMQQIHPARFEQLVIDVLMTMGYGCGESAGQNVGQSGDGGIDGIINEDPLGLETIYLQAKRWVNPVGRPDIQKFSGALSGKRARKGVFITTSHFTREAQEYVTGLETRIILIDGPQLARLMIDHNVGVSTVDRFEIKRLDSDYFLEE</sequence>
<dbReference type="Gene3D" id="3.40.1350.10">
    <property type="match status" value="1"/>
</dbReference>
<dbReference type="PANTHER" id="PTHR30015:SF7">
    <property type="entry name" value="TYPE IV METHYL-DIRECTED RESTRICTION ENZYME ECOKMRR"/>
    <property type="match status" value="1"/>
</dbReference>